<dbReference type="AlphaFoldDB" id="A0A562QF93"/>
<evidence type="ECO:0000256" key="3">
    <source>
        <dbReference type="ARBA" id="ARBA00022692"/>
    </source>
</evidence>
<evidence type="ECO:0000256" key="2">
    <source>
        <dbReference type="ARBA" id="ARBA00022448"/>
    </source>
</evidence>
<dbReference type="PRINTS" id="PR00176">
    <property type="entry name" value="NANEUSMPORT"/>
</dbReference>
<gene>
    <name evidence="7" type="ORF">IQ10_02931</name>
</gene>
<comment type="subcellular location">
    <subcellularLocation>
        <location evidence="1">Membrane</location>
        <topology evidence="1">Multi-pass membrane protein</topology>
    </subcellularLocation>
</comment>
<feature type="transmembrane region" description="Helical" evidence="6">
    <location>
        <begin position="176"/>
        <end position="196"/>
    </location>
</feature>
<dbReference type="NCBIfam" id="NF037979">
    <property type="entry name" value="Na_transp"/>
    <property type="match status" value="1"/>
</dbReference>
<feature type="transmembrane region" description="Helical" evidence="6">
    <location>
        <begin position="385"/>
        <end position="403"/>
    </location>
</feature>
<dbReference type="InterPro" id="IPR037272">
    <property type="entry name" value="SNS_sf"/>
</dbReference>
<evidence type="ECO:0000313" key="8">
    <source>
        <dbReference type="Proteomes" id="UP000315711"/>
    </source>
</evidence>
<feature type="transmembrane region" description="Helical" evidence="6">
    <location>
        <begin position="424"/>
        <end position="449"/>
    </location>
</feature>
<evidence type="ECO:0000256" key="5">
    <source>
        <dbReference type="ARBA" id="ARBA00023136"/>
    </source>
</evidence>
<reference evidence="7 8" key="1">
    <citation type="journal article" date="2015" name="Stand. Genomic Sci.">
        <title>Genomic Encyclopedia of Bacterial and Archaeal Type Strains, Phase III: the genomes of soil and plant-associated and newly described type strains.</title>
        <authorList>
            <person name="Whitman W.B."/>
            <person name="Woyke T."/>
            <person name="Klenk H.P."/>
            <person name="Zhou Y."/>
            <person name="Lilburn T.G."/>
            <person name="Beck B.J."/>
            <person name="De Vos P."/>
            <person name="Vandamme P."/>
            <person name="Eisen J.A."/>
            <person name="Garrity G."/>
            <person name="Hugenholtz P."/>
            <person name="Kyrpides N.C."/>
        </authorList>
    </citation>
    <scope>NUCLEOTIDE SEQUENCE [LARGE SCALE GENOMIC DNA]</scope>
    <source>
        <strain evidence="7 8">CGMCC 1.10116</strain>
    </source>
</reference>
<keyword evidence="5 6" id="KW-0472">Membrane</keyword>
<dbReference type="SUPFAM" id="SSF161070">
    <property type="entry name" value="SNF-like"/>
    <property type="match status" value="1"/>
</dbReference>
<dbReference type="OrthoDB" id="9762833at2"/>
<evidence type="ECO:0000256" key="6">
    <source>
        <dbReference type="SAM" id="Phobius"/>
    </source>
</evidence>
<sequence length="450" mass="49109">MSKHEQQWKSKFGFVLAAAGSAIGLGAIWKLPYVAGTSGGGAFFLLFILFTVLLGYPLLVGEFAIGRRAQANAIGTYKKLAPKTLWYLNGVMGVTTSFLVLSFYSVVGGWIILYLFQAFTGSLNGLTQDQFGQLFGATISNPVTALIGQIVFLLCTIIVVARGVQQGIEKASKIMMPALFILFLVLVVRSLSLDGAMEGIKFLLVPNFSEITSESILFALGQAFFALSLGVSVMVTYSSYLPKTQNLPRSASWIVIMNIIISLLAGLAIFPGVFTFGLEVNEGPTLIFSVLPAVFNQLPFGMLFFIAFLILFLFAALTSAFSMLESAVAIMTRNTGEKRKRYAWIIGSLIFVVGIPSCLSYGLMADVQLFDRTFFDLVDYAVSNVLMPLGALVTAIFITNKVSKSVLLEELQQGSKVGIIFFNIWYYLLKYLIPVAIVIVFLDVLFGVFS</sequence>
<dbReference type="GO" id="GO:0016020">
    <property type="term" value="C:membrane"/>
    <property type="evidence" value="ECO:0007669"/>
    <property type="project" value="UniProtKB-SubCell"/>
</dbReference>
<feature type="transmembrane region" description="Helical" evidence="6">
    <location>
        <begin position="216"/>
        <end position="241"/>
    </location>
</feature>
<dbReference type="InterPro" id="IPR000175">
    <property type="entry name" value="Na/ntran_symport"/>
</dbReference>
<feature type="transmembrane region" description="Helical" evidence="6">
    <location>
        <begin position="12"/>
        <end position="29"/>
    </location>
</feature>
<dbReference type="RefSeq" id="WP_144451171.1">
    <property type="nucleotide sequence ID" value="NZ_VLKZ01000008.1"/>
</dbReference>
<accession>A0A562QF93</accession>
<dbReference type="PANTHER" id="PTHR42948:SF1">
    <property type="entry name" value="TRANSPORTER"/>
    <property type="match status" value="1"/>
</dbReference>
<keyword evidence="2" id="KW-0813">Transport</keyword>
<dbReference type="InterPro" id="IPR047218">
    <property type="entry name" value="YocR/YhdH-like"/>
</dbReference>
<feature type="transmembrane region" description="Helical" evidence="6">
    <location>
        <begin position="253"/>
        <end position="278"/>
    </location>
</feature>
<keyword evidence="8" id="KW-1185">Reference proteome</keyword>
<dbReference type="Pfam" id="PF00209">
    <property type="entry name" value="SNF"/>
    <property type="match status" value="2"/>
</dbReference>
<feature type="transmembrane region" description="Helical" evidence="6">
    <location>
        <begin position="41"/>
        <end position="65"/>
    </location>
</feature>
<organism evidence="7 8">
    <name type="scientific">Halalkalibacter nanhaiisediminis</name>
    <dbReference type="NCBI Taxonomy" id="688079"/>
    <lineage>
        <taxon>Bacteria</taxon>
        <taxon>Bacillati</taxon>
        <taxon>Bacillota</taxon>
        <taxon>Bacilli</taxon>
        <taxon>Bacillales</taxon>
        <taxon>Bacillaceae</taxon>
        <taxon>Halalkalibacter</taxon>
    </lineage>
</organism>
<dbReference type="Proteomes" id="UP000315711">
    <property type="component" value="Unassembled WGS sequence"/>
</dbReference>
<evidence type="ECO:0000313" key="7">
    <source>
        <dbReference type="EMBL" id="TWI54706.1"/>
    </source>
</evidence>
<dbReference type="PANTHER" id="PTHR42948">
    <property type="entry name" value="TRANSPORTER"/>
    <property type="match status" value="1"/>
</dbReference>
<proteinExistence type="predicted"/>
<evidence type="ECO:0000256" key="1">
    <source>
        <dbReference type="ARBA" id="ARBA00004141"/>
    </source>
</evidence>
<feature type="transmembrane region" description="Helical" evidence="6">
    <location>
        <begin position="342"/>
        <end position="365"/>
    </location>
</feature>
<dbReference type="EMBL" id="VLKZ01000008">
    <property type="protein sequence ID" value="TWI54706.1"/>
    <property type="molecule type" value="Genomic_DNA"/>
</dbReference>
<dbReference type="CDD" id="cd10336">
    <property type="entry name" value="SLC6sbd_Tyt1-Like"/>
    <property type="match status" value="1"/>
</dbReference>
<comment type="caution">
    <text evidence="7">The sequence shown here is derived from an EMBL/GenBank/DDBJ whole genome shotgun (WGS) entry which is preliminary data.</text>
</comment>
<name>A0A562QF93_9BACI</name>
<keyword evidence="4 6" id="KW-1133">Transmembrane helix</keyword>
<dbReference type="PROSITE" id="PS50267">
    <property type="entry name" value="NA_NEUROTRAN_SYMP_3"/>
    <property type="match status" value="1"/>
</dbReference>
<evidence type="ECO:0000256" key="4">
    <source>
        <dbReference type="ARBA" id="ARBA00022989"/>
    </source>
</evidence>
<feature type="transmembrane region" description="Helical" evidence="6">
    <location>
        <begin position="298"/>
        <end position="321"/>
    </location>
</feature>
<protein>
    <submittedName>
        <fullName evidence="7">NSS family neurotransmitter:Na+ symporter</fullName>
    </submittedName>
</protein>
<keyword evidence="3 6" id="KW-0812">Transmembrane</keyword>
<feature type="transmembrane region" description="Helical" evidence="6">
    <location>
        <begin position="86"/>
        <end position="116"/>
    </location>
</feature>
<feature type="transmembrane region" description="Helical" evidence="6">
    <location>
        <begin position="143"/>
        <end position="164"/>
    </location>
</feature>